<feature type="coiled-coil region" evidence="3">
    <location>
        <begin position="953"/>
        <end position="983"/>
    </location>
</feature>
<dbReference type="AlphaFoldDB" id="A0AAN7VDF6"/>
<feature type="domain" description="Methyltransferase type 11" evidence="5">
    <location>
        <begin position="52"/>
        <end position="141"/>
    </location>
</feature>
<protein>
    <recommendedName>
        <fullName evidence="5">Methyltransferase type 11 domain-containing protein</fullName>
    </recommendedName>
</protein>
<feature type="compositionally biased region" description="Low complexity" evidence="4">
    <location>
        <begin position="170"/>
        <end position="181"/>
    </location>
</feature>
<dbReference type="GO" id="GO:0030488">
    <property type="term" value="P:tRNA methylation"/>
    <property type="evidence" value="ECO:0007669"/>
    <property type="project" value="TreeGrafter"/>
</dbReference>
<dbReference type="InterPro" id="IPR029063">
    <property type="entry name" value="SAM-dependent_MTases_sf"/>
</dbReference>
<evidence type="ECO:0000256" key="1">
    <source>
        <dbReference type="ARBA" id="ARBA00022603"/>
    </source>
</evidence>
<dbReference type="GO" id="GO:0005634">
    <property type="term" value="C:nucleus"/>
    <property type="evidence" value="ECO:0007669"/>
    <property type="project" value="TreeGrafter"/>
</dbReference>
<name>A0AAN7VDF6_9COLE</name>
<keyword evidence="3" id="KW-0175">Coiled coil</keyword>
<feature type="region of interest" description="Disordered" evidence="4">
    <location>
        <begin position="352"/>
        <end position="407"/>
    </location>
</feature>
<reference evidence="6 7" key="1">
    <citation type="journal article" date="2024" name="Insects">
        <title>An Improved Chromosome-Level Genome Assembly of the Firefly Pyrocoelia pectoralis.</title>
        <authorList>
            <person name="Fu X."/>
            <person name="Meyer-Rochow V.B."/>
            <person name="Ballantyne L."/>
            <person name="Zhu X."/>
        </authorList>
    </citation>
    <scope>NUCLEOTIDE SEQUENCE [LARGE SCALE GENOMIC DNA]</scope>
    <source>
        <strain evidence="6">XCY_ONT2</strain>
    </source>
</reference>
<organism evidence="6 7">
    <name type="scientific">Pyrocoelia pectoralis</name>
    <dbReference type="NCBI Taxonomy" id="417401"/>
    <lineage>
        <taxon>Eukaryota</taxon>
        <taxon>Metazoa</taxon>
        <taxon>Ecdysozoa</taxon>
        <taxon>Arthropoda</taxon>
        <taxon>Hexapoda</taxon>
        <taxon>Insecta</taxon>
        <taxon>Pterygota</taxon>
        <taxon>Neoptera</taxon>
        <taxon>Endopterygota</taxon>
        <taxon>Coleoptera</taxon>
        <taxon>Polyphaga</taxon>
        <taxon>Elateriformia</taxon>
        <taxon>Elateroidea</taxon>
        <taxon>Lampyridae</taxon>
        <taxon>Lampyrinae</taxon>
        <taxon>Pyrocoelia</taxon>
    </lineage>
</organism>
<evidence type="ECO:0000313" key="6">
    <source>
        <dbReference type="EMBL" id="KAK5643066.1"/>
    </source>
</evidence>
<feature type="compositionally biased region" description="Polar residues" evidence="4">
    <location>
        <begin position="602"/>
        <end position="636"/>
    </location>
</feature>
<feature type="region of interest" description="Disordered" evidence="4">
    <location>
        <begin position="1064"/>
        <end position="1083"/>
    </location>
</feature>
<dbReference type="GO" id="GO:0000049">
    <property type="term" value="F:tRNA binding"/>
    <property type="evidence" value="ECO:0007669"/>
    <property type="project" value="TreeGrafter"/>
</dbReference>
<feature type="region of interest" description="Disordered" evidence="4">
    <location>
        <begin position="800"/>
        <end position="831"/>
    </location>
</feature>
<dbReference type="GO" id="GO:0005737">
    <property type="term" value="C:cytoplasm"/>
    <property type="evidence" value="ECO:0007669"/>
    <property type="project" value="TreeGrafter"/>
</dbReference>
<feature type="compositionally biased region" description="Basic residues" evidence="4">
    <location>
        <begin position="204"/>
        <end position="220"/>
    </location>
</feature>
<dbReference type="CDD" id="cd02440">
    <property type="entry name" value="AdoMet_MTases"/>
    <property type="match status" value="1"/>
</dbReference>
<dbReference type="GO" id="GO:0008757">
    <property type="term" value="F:S-adenosylmethionine-dependent methyltransferase activity"/>
    <property type="evidence" value="ECO:0007669"/>
    <property type="project" value="InterPro"/>
</dbReference>
<feature type="region of interest" description="Disordered" evidence="4">
    <location>
        <begin position="549"/>
        <end position="698"/>
    </location>
</feature>
<dbReference type="GO" id="GO:0002098">
    <property type="term" value="P:tRNA wobble uridine modification"/>
    <property type="evidence" value="ECO:0007669"/>
    <property type="project" value="TreeGrafter"/>
</dbReference>
<dbReference type="Proteomes" id="UP001329430">
    <property type="component" value="Chromosome 5"/>
</dbReference>
<sequence>MPADDRVARSVALEQAYVHDVYEQFSENPRSRPWPRVQQFLKDLEQGSIICDVGCGNGKYLNVNTSLFNIGGDKSTRLSDLAREKDNEVIVIDNLTLPFRDESLDAVLSIAVVHHLATTERRIRALRELARVLRIGGRIIISVWAMEQSHRKFESQDVLVPWHRPQQLSTPSLELTSTTTTSEDDCHPPYHAYTQSDSDSNKSNKTKSGIRKRGKTRHKGRSIDPGRSSSPSSSSLSSPNETCYSFVRRAIQKLAGGRRGVHRPWFLDSWTACTKESQTKRFDQDGCTCCECEDVQNLPIELRRVDDDELPQRRQTFPSSHLFTDLYSNLKSRSLTDIKTVENNNIVRSKSSVPSIQEALSIEDSSDNRDKCTTPSTKPKLVKQKQSICDEDEEEALDKPTDMKANKGALPESRNLLTSRHRGSVFKQRSLNEDLMSVERLREKERVKQNIQKQASLNEDLIYSRHRTLDSLRDSFFSVSTSRRFQLIKTGFTNTIKNSTTNIEKVTSSSLRNGFVRMLQNWKSGELTSPIIPEGETVVTSPSKIVILGNEEKKENGVTVTDERRHSKEDGSDSSKDSSLQSDTSVDSEDSFASVIFVPKTDPTSPSQLSPGPTSPRVNNASVPNSPRTKQSSCPTSPRIKQMPLSVYPLTKQLSSPKPSSYTTKSHLESPLSPGSNEKLERDQKSTKSTTDEQLNGNRSLVQTLAQKYSVPHIPKFRRTSLNSNMTNVEESDVDSNLSEKSRNNRLKCIKNILRQKPGFGMRALRSNYPIVRRSSMSNGNFDTLARPLPKLLSLELFNPETDDKDSDSSAVSSPDSIDSVVENKSKNSHSKFTFPPALMNDSKCLLEAVADVAQSLDEAVDKVIKSSPRMKRRQLRSSEIRSVVHRSYDADSVPLLNAEEDNFEGTSWDGECHKHLTDFADKLSEKLLREIDQYREKSSENEILEGFSDPYISRLSEELNDLSKLSEEIQKQNEYLAKLSASDNFYSKLQCEKRTSKDVNTAIELNEPSNESKKDKVSICDCSEISEFRTEDSIKNLSRIDGKRSSSNSIISSVATSVHFGLSMESNDGTSEKGSSDSHKDTNSISRYSYGGSTASLVSCPEWTVNKVKLPEEQCLLPRQKTEAHVGKNKDKSSLNQFLSDTSQESLPSDNMGGAITYHRYYHVFREGELDQLIEKYVQNLHIISSYYDHSSWCVVAEKVQVWTI</sequence>
<dbReference type="FunFam" id="3.40.50.150:FF:000195">
    <property type="entry name" value="Methyltransferase domain containing protein"/>
    <property type="match status" value="1"/>
</dbReference>
<keyword evidence="1" id="KW-0489">Methyltransferase</keyword>
<proteinExistence type="predicted"/>
<dbReference type="GO" id="GO:0106335">
    <property type="term" value="F:tRNA (5-carboxymethyluridine(34)-5-O)-methyltransferase activity"/>
    <property type="evidence" value="ECO:0007669"/>
    <property type="project" value="TreeGrafter"/>
</dbReference>
<dbReference type="Pfam" id="PF08241">
    <property type="entry name" value="Methyltransf_11"/>
    <property type="match status" value="1"/>
</dbReference>
<evidence type="ECO:0000256" key="2">
    <source>
        <dbReference type="ARBA" id="ARBA00022679"/>
    </source>
</evidence>
<dbReference type="EMBL" id="JAVRBK010000005">
    <property type="protein sequence ID" value="KAK5643066.1"/>
    <property type="molecule type" value="Genomic_DNA"/>
</dbReference>
<feature type="compositionally biased region" description="Low complexity" evidence="4">
    <location>
        <begin position="228"/>
        <end position="239"/>
    </location>
</feature>
<dbReference type="PANTHER" id="PTHR13069:SF37">
    <property type="entry name" value="FIRE DANCER"/>
    <property type="match status" value="1"/>
</dbReference>
<feature type="compositionally biased region" description="Low complexity" evidence="4">
    <location>
        <begin position="809"/>
        <end position="821"/>
    </location>
</feature>
<dbReference type="InterPro" id="IPR013216">
    <property type="entry name" value="Methyltransf_11"/>
</dbReference>
<evidence type="ECO:0000256" key="4">
    <source>
        <dbReference type="SAM" id="MobiDB-lite"/>
    </source>
</evidence>
<gene>
    <name evidence="6" type="ORF">RI129_006911</name>
</gene>
<dbReference type="InterPro" id="IPR051422">
    <property type="entry name" value="AlkB_tRNA_MeTrf/Diox"/>
</dbReference>
<keyword evidence="2" id="KW-0808">Transferase</keyword>
<feature type="compositionally biased region" description="Polar residues" evidence="4">
    <location>
        <begin position="1135"/>
        <end position="1147"/>
    </location>
</feature>
<feature type="region of interest" description="Disordered" evidence="4">
    <location>
        <begin position="1127"/>
        <end position="1147"/>
    </location>
</feature>
<keyword evidence="7" id="KW-1185">Reference proteome</keyword>
<dbReference type="Gene3D" id="3.40.50.150">
    <property type="entry name" value="Vaccinia Virus protein VP39"/>
    <property type="match status" value="2"/>
</dbReference>
<feature type="compositionally biased region" description="Basic and acidic residues" evidence="4">
    <location>
        <begin position="1071"/>
        <end position="1083"/>
    </location>
</feature>
<evidence type="ECO:0000259" key="5">
    <source>
        <dbReference type="Pfam" id="PF08241"/>
    </source>
</evidence>
<feature type="region of interest" description="Disordered" evidence="4">
    <location>
        <begin position="170"/>
        <end position="239"/>
    </location>
</feature>
<feature type="compositionally biased region" description="Low complexity" evidence="4">
    <location>
        <begin position="655"/>
        <end position="665"/>
    </location>
</feature>
<comment type="caution">
    <text evidence="6">The sequence shown here is derived from an EMBL/GenBank/DDBJ whole genome shotgun (WGS) entry which is preliminary data.</text>
</comment>
<dbReference type="PANTHER" id="PTHR13069">
    <property type="entry name" value="ALKYLATED DNA REPAIR PROTEIN ALKB HOMOLOG 8"/>
    <property type="match status" value="1"/>
</dbReference>
<dbReference type="SUPFAM" id="SSF53335">
    <property type="entry name" value="S-adenosyl-L-methionine-dependent methyltransferases"/>
    <property type="match status" value="1"/>
</dbReference>
<accession>A0AAN7VDF6</accession>
<evidence type="ECO:0000256" key="3">
    <source>
        <dbReference type="SAM" id="Coils"/>
    </source>
</evidence>
<feature type="compositionally biased region" description="Polar residues" evidence="4">
    <location>
        <begin position="687"/>
        <end position="698"/>
    </location>
</feature>
<evidence type="ECO:0000313" key="7">
    <source>
        <dbReference type="Proteomes" id="UP001329430"/>
    </source>
</evidence>
<feature type="compositionally biased region" description="Basic and acidic residues" evidence="4">
    <location>
        <begin position="550"/>
        <end position="576"/>
    </location>
</feature>